<name>A0ABT3WL89_9PROT</name>
<dbReference type="Proteomes" id="UP001165575">
    <property type="component" value="Unassembled WGS sequence"/>
</dbReference>
<dbReference type="InterPro" id="IPR010985">
    <property type="entry name" value="Ribbon_hlx_hlx"/>
</dbReference>
<evidence type="ECO:0000313" key="1">
    <source>
        <dbReference type="EMBL" id="MCX5619840.1"/>
    </source>
</evidence>
<dbReference type="SUPFAM" id="SSF47598">
    <property type="entry name" value="Ribbon-helix-helix"/>
    <property type="match status" value="1"/>
</dbReference>
<evidence type="ECO:0000313" key="2">
    <source>
        <dbReference type="Proteomes" id="UP001165575"/>
    </source>
</evidence>
<dbReference type="EMBL" id="JANIDX010000004">
    <property type="protein sequence ID" value="MCX5619840.1"/>
    <property type="molecule type" value="Genomic_DNA"/>
</dbReference>
<protein>
    <recommendedName>
        <fullName evidence="3">CopG family transcriptional regulator</fullName>
    </recommendedName>
</protein>
<sequence>MTNALFLVLNLETEALEALKDYAASHNETMEQVMFQALEEWALNRFIRWPEHTE</sequence>
<reference evidence="1 2" key="1">
    <citation type="submission" date="2022-07" db="EMBL/GenBank/DDBJ databases">
        <title>Bombella genomes.</title>
        <authorList>
            <person name="Harer L."/>
            <person name="Styblova S."/>
            <person name="Ehrmann M."/>
        </authorList>
    </citation>
    <scope>NUCLEOTIDE SEQUENCE [LARGE SCALE GENOMIC DNA]</scope>
    <source>
        <strain evidence="1 2">TMW 2.2556</strain>
    </source>
</reference>
<organism evidence="1 2">
    <name type="scientific">Bombella pollinis</name>
    <dbReference type="NCBI Taxonomy" id="2967337"/>
    <lineage>
        <taxon>Bacteria</taxon>
        <taxon>Pseudomonadati</taxon>
        <taxon>Pseudomonadota</taxon>
        <taxon>Alphaproteobacteria</taxon>
        <taxon>Acetobacterales</taxon>
        <taxon>Acetobacteraceae</taxon>
        <taxon>Bombella</taxon>
    </lineage>
</organism>
<comment type="caution">
    <text evidence="1">The sequence shown here is derived from an EMBL/GenBank/DDBJ whole genome shotgun (WGS) entry which is preliminary data.</text>
</comment>
<gene>
    <name evidence="1" type="ORF">NQF89_05305</name>
</gene>
<keyword evidence="2" id="KW-1185">Reference proteome</keyword>
<proteinExistence type="predicted"/>
<dbReference type="RefSeq" id="WP_266137693.1">
    <property type="nucleotide sequence ID" value="NZ_JANIDX010000004.1"/>
</dbReference>
<accession>A0ABT3WL89</accession>
<evidence type="ECO:0008006" key="3">
    <source>
        <dbReference type="Google" id="ProtNLM"/>
    </source>
</evidence>